<dbReference type="PANTHER" id="PTHR47515:SF1">
    <property type="entry name" value="BLR2054 PROTEIN"/>
    <property type="match status" value="1"/>
</dbReference>
<name>A0A518AYX5_9BACT</name>
<dbReference type="PANTHER" id="PTHR47515">
    <property type="entry name" value="LOW CALCIUM RESPONSE LOCUS PROTEIN T"/>
    <property type="match status" value="1"/>
</dbReference>
<dbReference type="GO" id="GO:0015074">
    <property type="term" value="P:DNA integration"/>
    <property type="evidence" value="ECO:0007669"/>
    <property type="project" value="InterPro"/>
</dbReference>
<keyword evidence="4" id="KW-1185">Reference proteome</keyword>
<sequence length="279" mass="32453">MSERRACEVAEQPRSTQRYQPRVSSDEGPLVSRMLELVRKHPRYGYRRIWFLLRREGFRVNRKRIYRLWRSQGLKVPKKQRKKRRLGSSANSVTRHRAEYKNHVWSWDFIHDRTASGVPVKILSIVDEYTRECLSLRVGRHCRAEDVLDVLAGLFAERGLPGHIRSDNGPEFIAEAMRQWLHRMEVGTHYIAPGAPWENAYGESFHSRLRDEFLNVEEFASIGEAQGLAAQWKEDYNERRPHSSLGYRTPAEFARTCAASARATPSLQQHTSDQVPILS</sequence>
<feature type="domain" description="Integrase catalytic" evidence="2">
    <location>
        <begin position="97"/>
        <end position="258"/>
    </location>
</feature>
<feature type="compositionally biased region" description="Polar residues" evidence="1">
    <location>
        <begin position="13"/>
        <end position="23"/>
    </location>
</feature>
<evidence type="ECO:0000256" key="1">
    <source>
        <dbReference type="SAM" id="MobiDB-lite"/>
    </source>
</evidence>
<dbReference type="InterPro" id="IPR036397">
    <property type="entry name" value="RNaseH_sf"/>
</dbReference>
<evidence type="ECO:0000313" key="4">
    <source>
        <dbReference type="Proteomes" id="UP000317093"/>
    </source>
</evidence>
<reference evidence="3 4" key="1">
    <citation type="submission" date="2019-02" db="EMBL/GenBank/DDBJ databases">
        <title>Deep-cultivation of Planctomycetes and their phenomic and genomic characterization uncovers novel biology.</title>
        <authorList>
            <person name="Wiegand S."/>
            <person name="Jogler M."/>
            <person name="Boedeker C."/>
            <person name="Pinto D."/>
            <person name="Vollmers J."/>
            <person name="Rivas-Marin E."/>
            <person name="Kohn T."/>
            <person name="Peeters S.H."/>
            <person name="Heuer A."/>
            <person name="Rast P."/>
            <person name="Oberbeckmann S."/>
            <person name="Bunk B."/>
            <person name="Jeske O."/>
            <person name="Meyerdierks A."/>
            <person name="Storesund J.E."/>
            <person name="Kallscheuer N."/>
            <person name="Luecker S."/>
            <person name="Lage O.M."/>
            <person name="Pohl T."/>
            <person name="Merkel B.J."/>
            <person name="Hornburger P."/>
            <person name="Mueller R.-W."/>
            <person name="Bruemmer F."/>
            <person name="Labrenz M."/>
            <person name="Spormann A.M."/>
            <person name="Op den Camp H."/>
            <person name="Overmann J."/>
            <person name="Amann R."/>
            <person name="Jetten M.S.M."/>
            <person name="Mascher T."/>
            <person name="Medema M.H."/>
            <person name="Devos D.P."/>
            <person name="Kaster A.-K."/>
            <person name="Ovreas L."/>
            <person name="Rohde M."/>
            <person name="Galperin M.Y."/>
            <person name="Jogler C."/>
        </authorList>
    </citation>
    <scope>NUCLEOTIDE SEQUENCE [LARGE SCALE GENOMIC DNA]</scope>
    <source>
        <strain evidence="3 4">Pan216</strain>
    </source>
</reference>
<feature type="region of interest" description="Disordered" evidence="1">
    <location>
        <begin position="1"/>
        <end position="25"/>
    </location>
</feature>
<dbReference type="KEGG" id="knv:Pan216_07660"/>
<dbReference type="SUPFAM" id="SSF53098">
    <property type="entry name" value="Ribonuclease H-like"/>
    <property type="match status" value="1"/>
</dbReference>
<dbReference type="GO" id="GO:0003676">
    <property type="term" value="F:nucleic acid binding"/>
    <property type="evidence" value="ECO:0007669"/>
    <property type="project" value="InterPro"/>
</dbReference>
<proteinExistence type="predicted"/>
<gene>
    <name evidence="3" type="ORF">Pan216_07660</name>
</gene>
<dbReference type="Proteomes" id="UP000317093">
    <property type="component" value="Chromosome"/>
</dbReference>
<accession>A0A518AYX5</accession>
<dbReference type="InterPro" id="IPR048020">
    <property type="entry name" value="Transpos_IS3"/>
</dbReference>
<dbReference type="InterPro" id="IPR012337">
    <property type="entry name" value="RNaseH-like_sf"/>
</dbReference>
<dbReference type="NCBIfam" id="NF033516">
    <property type="entry name" value="transpos_IS3"/>
    <property type="match status" value="1"/>
</dbReference>
<organism evidence="3 4">
    <name type="scientific">Kolteria novifilia</name>
    <dbReference type="NCBI Taxonomy" id="2527975"/>
    <lineage>
        <taxon>Bacteria</taxon>
        <taxon>Pseudomonadati</taxon>
        <taxon>Planctomycetota</taxon>
        <taxon>Planctomycetia</taxon>
        <taxon>Kolteriales</taxon>
        <taxon>Kolteriaceae</taxon>
        <taxon>Kolteria</taxon>
    </lineage>
</organism>
<dbReference type="PROSITE" id="PS50994">
    <property type="entry name" value="INTEGRASE"/>
    <property type="match status" value="1"/>
</dbReference>
<dbReference type="InterPro" id="IPR025948">
    <property type="entry name" value="HTH-like_dom"/>
</dbReference>
<evidence type="ECO:0000259" key="2">
    <source>
        <dbReference type="PROSITE" id="PS50994"/>
    </source>
</evidence>
<evidence type="ECO:0000313" key="3">
    <source>
        <dbReference type="EMBL" id="QDU59931.1"/>
    </source>
</evidence>
<dbReference type="Pfam" id="PF13276">
    <property type="entry name" value="HTH_21"/>
    <property type="match status" value="1"/>
</dbReference>
<protein>
    <submittedName>
        <fullName evidence="3">IS2 transposase TnpB</fullName>
    </submittedName>
</protein>
<dbReference type="InterPro" id="IPR001584">
    <property type="entry name" value="Integrase_cat-core"/>
</dbReference>
<dbReference type="Pfam" id="PF13683">
    <property type="entry name" value="rve_3"/>
    <property type="match status" value="1"/>
</dbReference>
<dbReference type="Gene3D" id="3.30.420.10">
    <property type="entry name" value="Ribonuclease H-like superfamily/Ribonuclease H"/>
    <property type="match status" value="1"/>
</dbReference>
<dbReference type="EMBL" id="CP036279">
    <property type="protein sequence ID" value="QDU59931.1"/>
    <property type="molecule type" value="Genomic_DNA"/>
</dbReference>
<dbReference type="AlphaFoldDB" id="A0A518AYX5"/>